<sequence>MQESHLDLSLSTGEVFFSGTITFWDLGGATTKATYTYEMDDDSESEIFNNKVASSFKMRLLVQDVEWYLSIFAALTQKHGFGTIMHPSFNDTISTNVVRINVMNGSYTALIDQNMFILLPKTFRGERDREIPREGTWIIVMKVPRVQQPLDNTRDVNNPAAGTSATTKTSIADLKAIPIPSINAISASKPSKSSGANTKMHFHKVIFALTACVLGFTIAAPVEAPVEEYDWDSALSVIRPNADGVNEVVRVF</sequence>
<protein>
    <submittedName>
        <fullName evidence="1">Uncharacterized protein</fullName>
    </submittedName>
</protein>
<evidence type="ECO:0000313" key="2">
    <source>
        <dbReference type="Proteomes" id="UP000566819"/>
    </source>
</evidence>
<name>A0A8H4R8R2_9HELO</name>
<accession>A0A8H4R8R2</accession>
<comment type="caution">
    <text evidence="1">The sequence shown here is derived from an EMBL/GenBank/DDBJ whole genome shotgun (WGS) entry which is preliminary data.</text>
</comment>
<evidence type="ECO:0000313" key="1">
    <source>
        <dbReference type="EMBL" id="KAF4624983.1"/>
    </source>
</evidence>
<proteinExistence type="predicted"/>
<gene>
    <name evidence="1" type="ORF">G7Y89_g13189</name>
</gene>
<reference evidence="1 2" key="1">
    <citation type="submission" date="2020-03" db="EMBL/GenBank/DDBJ databases">
        <title>Draft Genome Sequence of Cudoniella acicularis.</title>
        <authorList>
            <person name="Buettner E."/>
            <person name="Kellner H."/>
        </authorList>
    </citation>
    <scope>NUCLEOTIDE SEQUENCE [LARGE SCALE GENOMIC DNA]</scope>
    <source>
        <strain evidence="1 2">DSM 108380</strain>
    </source>
</reference>
<organism evidence="1 2">
    <name type="scientific">Cudoniella acicularis</name>
    <dbReference type="NCBI Taxonomy" id="354080"/>
    <lineage>
        <taxon>Eukaryota</taxon>
        <taxon>Fungi</taxon>
        <taxon>Dikarya</taxon>
        <taxon>Ascomycota</taxon>
        <taxon>Pezizomycotina</taxon>
        <taxon>Leotiomycetes</taxon>
        <taxon>Helotiales</taxon>
        <taxon>Tricladiaceae</taxon>
        <taxon>Cudoniella</taxon>
    </lineage>
</organism>
<dbReference type="AlphaFoldDB" id="A0A8H4R8R2"/>
<keyword evidence="2" id="KW-1185">Reference proteome</keyword>
<dbReference type="Proteomes" id="UP000566819">
    <property type="component" value="Unassembled WGS sequence"/>
</dbReference>
<dbReference type="EMBL" id="JAAMPI010001499">
    <property type="protein sequence ID" value="KAF4624983.1"/>
    <property type="molecule type" value="Genomic_DNA"/>
</dbReference>